<dbReference type="PANTHER" id="PTHR43794">
    <property type="entry name" value="AMINOHYDROLASE SSNA-RELATED"/>
    <property type="match status" value="1"/>
</dbReference>
<evidence type="ECO:0000313" key="5">
    <source>
        <dbReference type="Proteomes" id="UP000197065"/>
    </source>
</evidence>
<evidence type="ECO:0000259" key="3">
    <source>
        <dbReference type="Pfam" id="PF01979"/>
    </source>
</evidence>
<dbReference type="RefSeq" id="WP_165769657.1">
    <property type="nucleotide sequence ID" value="NZ_FYEH01000015.1"/>
</dbReference>
<dbReference type="PROSITE" id="PS51318">
    <property type="entry name" value="TAT"/>
    <property type="match status" value="1"/>
</dbReference>
<evidence type="ECO:0000256" key="1">
    <source>
        <dbReference type="ARBA" id="ARBA00006745"/>
    </source>
</evidence>
<protein>
    <submittedName>
        <fullName evidence="4">Cytosine/adenosine deaminase</fullName>
    </submittedName>
</protein>
<accession>A0A212RVF7</accession>
<reference evidence="4 5" key="1">
    <citation type="submission" date="2017-06" db="EMBL/GenBank/DDBJ databases">
        <authorList>
            <person name="Kim H.J."/>
            <person name="Triplett B.A."/>
        </authorList>
    </citation>
    <scope>NUCLEOTIDE SEQUENCE [LARGE SCALE GENOMIC DNA]</scope>
    <source>
        <strain evidence="4 5">B29T1</strain>
    </source>
</reference>
<dbReference type="Gene3D" id="3.20.20.140">
    <property type="entry name" value="Metal-dependent hydrolases"/>
    <property type="match status" value="1"/>
</dbReference>
<feature type="domain" description="Amidohydrolase-related" evidence="3">
    <location>
        <begin position="89"/>
        <end position="431"/>
    </location>
</feature>
<dbReference type="AlphaFoldDB" id="A0A212RVF7"/>
<dbReference type="InterPro" id="IPR032466">
    <property type="entry name" value="Metal_Hydrolase"/>
</dbReference>
<gene>
    <name evidence="4" type="ORF">SAMN07250955_11533</name>
</gene>
<organism evidence="4 5">
    <name type="scientific">Arboricoccus pini</name>
    <dbReference type="NCBI Taxonomy" id="1963835"/>
    <lineage>
        <taxon>Bacteria</taxon>
        <taxon>Pseudomonadati</taxon>
        <taxon>Pseudomonadota</taxon>
        <taxon>Alphaproteobacteria</taxon>
        <taxon>Geminicoccales</taxon>
        <taxon>Geminicoccaceae</taxon>
        <taxon>Arboricoccus</taxon>
    </lineage>
</organism>
<dbReference type="EMBL" id="FYEH01000015">
    <property type="protein sequence ID" value="SNB76534.1"/>
    <property type="molecule type" value="Genomic_DNA"/>
</dbReference>
<dbReference type="Gene3D" id="2.30.40.10">
    <property type="entry name" value="Urease, subunit C, domain 1"/>
    <property type="match status" value="1"/>
</dbReference>
<evidence type="ECO:0000256" key="2">
    <source>
        <dbReference type="ARBA" id="ARBA00022801"/>
    </source>
</evidence>
<dbReference type="InterPro" id="IPR006680">
    <property type="entry name" value="Amidohydro-rel"/>
</dbReference>
<dbReference type="InterPro" id="IPR011059">
    <property type="entry name" value="Metal-dep_hydrolase_composite"/>
</dbReference>
<dbReference type="InterPro" id="IPR050287">
    <property type="entry name" value="MTA/SAH_deaminase"/>
</dbReference>
<evidence type="ECO:0000313" key="4">
    <source>
        <dbReference type="EMBL" id="SNB76534.1"/>
    </source>
</evidence>
<dbReference type="PANTHER" id="PTHR43794:SF11">
    <property type="entry name" value="AMIDOHYDROLASE-RELATED DOMAIN-CONTAINING PROTEIN"/>
    <property type="match status" value="1"/>
</dbReference>
<dbReference type="InterPro" id="IPR006311">
    <property type="entry name" value="TAT_signal"/>
</dbReference>
<keyword evidence="5" id="KW-1185">Reference proteome</keyword>
<sequence length="464" mass="49039">MCLLCGPINRRRFGALAGLAASDLAAPAASSLAAAVRGEYLIRAGRVLTMEPGGDVEGGAVHVRDGWIVAVGKAIEAPGATLIDRPDAVLMPGLIDTHWHMWNSVGRGLAGGQAGYWPAWRRLAPAFRPDDNYLGARLALAEAAYSGITTVHNWSHNTRGYDHAMAEIRAHRESGLRGRFAFGYPQEMGPGARMDFAALERVQSEVGADDGLTSLGMCVRGPERSEAAIWREEWAFARAQKLPLSVHIAITRELAKQQAIATLAREGLLGPDIQLVHATHATVEDARAIAASGSPVSLSPWTELRVGFGIPPIGLLHDAGVKLSLSIDNTPLAGNADFFNVMKIALNIAAGSAERQEPIPARTFLEWATIGGASDLGLADVTGSIRPHKRADLILVDMADINTGPTADLDAVLTHAAQPANVSFVMADGRILKEAGRLKDVDVPALVHAAEDALAGIRARAGQG</sequence>
<dbReference type="SUPFAM" id="SSF51338">
    <property type="entry name" value="Composite domain of metallo-dependent hydrolases"/>
    <property type="match status" value="1"/>
</dbReference>
<dbReference type="SUPFAM" id="SSF51556">
    <property type="entry name" value="Metallo-dependent hydrolases"/>
    <property type="match status" value="1"/>
</dbReference>
<keyword evidence="2" id="KW-0378">Hydrolase</keyword>
<dbReference type="Proteomes" id="UP000197065">
    <property type="component" value="Unassembled WGS sequence"/>
</dbReference>
<comment type="similarity">
    <text evidence="1">Belongs to the metallo-dependent hydrolases superfamily. ATZ/TRZ family.</text>
</comment>
<dbReference type="Pfam" id="PF01979">
    <property type="entry name" value="Amidohydro_1"/>
    <property type="match status" value="1"/>
</dbReference>
<proteinExistence type="inferred from homology"/>
<dbReference type="GO" id="GO:0016810">
    <property type="term" value="F:hydrolase activity, acting on carbon-nitrogen (but not peptide) bonds"/>
    <property type="evidence" value="ECO:0007669"/>
    <property type="project" value="InterPro"/>
</dbReference>
<name>A0A212RVF7_9PROT</name>